<proteinExistence type="predicted"/>
<evidence type="ECO:0000313" key="1">
    <source>
        <dbReference type="EMBL" id="KAK7045509.1"/>
    </source>
</evidence>
<keyword evidence="2" id="KW-1185">Reference proteome</keyword>
<comment type="caution">
    <text evidence="1">The sequence shown here is derived from an EMBL/GenBank/DDBJ whole genome shotgun (WGS) entry which is preliminary data.</text>
</comment>
<dbReference type="AlphaFoldDB" id="A0AAW0D285"/>
<reference evidence="1 2" key="1">
    <citation type="submission" date="2024-01" db="EMBL/GenBank/DDBJ databases">
        <title>A draft genome for a cacao thread blight-causing isolate of Paramarasmius palmivorus.</title>
        <authorList>
            <person name="Baruah I.K."/>
            <person name="Bukari Y."/>
            <person name="Amoako-Attah I."/>
            <person name="Meinhardt L.W."/>
            <person name="Bailey B.A."/>
            <person name="Cohen S.P."/>
        </authorList>
    </citation>
    <scope>NUCLEOTIDE SEQUENCE [LARGE SCALE GENOMIC DNA]</scope>
    <source>
        <strain evidence="1 2">GH-12</strain>
    </source>
</reference>
<protein>
    <submittedName>
        <fullName evidence="1">Uncharacterized protein</fullName>
    </submittedName>
</protein>
<organism evidence="1 2">
    <name type="scientific">Paramarasmius palmivorus</name>
    <dbReference type="NCBI Taxonomy" id="297713"/>
    <lineage>
        <taxon>Eukaryota</taxon>
        <taxon>Fungi</taxon>
        <taxon>Dikarya</taxon>
        <taxon>Basidiomycota</taxon>
        <taxon>Agaricomycotina</taxon>
        <taxon>Agaricomycetes</taxon>
        <taxon>Agaricomycetidae</taxon>
        <taxon>Agaricales</taxon>
        <taxon>Marasmiineae</taxon>
        <taxon>Marasmiaceae</taxon>
        <taxon>Paramarasmius</taxon>
    </lineage>
</organism>
<name>A0AAW0D285_9AGAR</name>
<sequence>MATRYDAITSSTSIGQGPVFLHHVNYSTSPSPSPRLPLTARLLPNLFEGERSPPSSSSFSGTPGVTFPSEWSFDSNCKQSATPYSGDIIGGDIPLLSIQPGLTPIVPPNTPVTGETELAPTGWLMRGYYRDFFSFIEDKTVTVHPLDAFRATDRLFACLAHLMFVGIIPVGRELKKDLSIAFKGNLSSFLDLLERGYAKERRLEVVPVVNGEELRERFKHAFGACLHCGAYSGNYHEHRVELQGDKMVTKKLYSSTPSSQMDSFVDDSAFRSAWFGTDNYFSQESDSSTLVDDEQVDLSGSLYVDNLILD</sequence>
<evidence type="ECO:0000313" key="2">
    <source>
        <dbReference type="Proteomes" id="UP001383192"/>
    </source>
</evidence>
<accession>A0AAW0D285</accession>
<gene>
    <name evidence="1" type="ORF">VNI00_007341</name>
</gene>
<dbReference type="Proteomes" id="UP001383192">
    <property type="component" value="Unassembled WGS sequence"/>
</dbReference>
<dbReference type="EMBL" id="JAYKXP010000024">
    <property type="protein sequence ID" value="KAK7045509.1"/>
    <property type="molecule type" value="Genomic_DNA"/>
</dbReference>